<gene>
    <name evidence="2" type="ORF">EXIGLDRAFT_65935</name>
</gene>
<feature type="transmembrane region" description="Helical" evidence="1">
    <location>
        <begin position="104"/>
        <end position="125"/>
    </location>
</feature>
<keyword evidence="3" id="KW-1185">Reference proteome</keyword>
<dbReference type="GO" id="GO:0005886">
    <property type="term" value="C:plasma membrane"/>
    <property type="evidence" value="ECO:0007669"/>
    <property type="project" value="InterPro"/>
</dbReference>
<dbReference type="GO" id="GO:0031505">
    <property type="term" value="P:fungal-type cell wall organization"/>
    <property type="evidence" value="ECO:0007669"/>
    <property type="project" value="TreeGrafter"/>
</dbReference>
<dbReference type="PANTHER" id="PTHR35778">
    <property type="entry name" value="SIGNALING MUCIN HKR1-RELATED"/>
    <property type="match status" value="1"/>
</dbReference>
<dbReference type="Proteomes" id="UP000077266">
    <property type="component" value="Unassembled WGS sequence"/>
</dbReference>
<dbReference type="GO" id="GO:0005576">
    <property type="term" value="C:extracellular region"/>
    <property type="evidence" value="ECO:0007669"/>
    <property type="project" value="TreeGrafter"/>
</dbReference>
<dbReference type="GO" id="GO:0006972">
    <property type="term" value="P:hyperosmotic response"/>
    <property type="evidence" value="ECO:0007669"/>
    <property type="project" value="TreeGrafter"/>
</dbReference>
<dbReference type="AlphaFoldDB" id="A0A165P2Z6"/>
<evidence type="ECO:0000313" key="2">
    <source>
        <dbReference type="EMBL" id="KZW01569.1"/>
    </source>
</evidence>
<reference evidence="2 3" key="1">
    <citation type="journal article" date="2016" name="Mol. Biol. Evol.">
        <title>Comparative Genomics of Early-Diverging Mushroom-Forming Fungi Provides Insights into the Origins of Lignocellulose Decay Capabilities.</title>
        <authorList>
            <person name="Nagy L.G."/>
            <person name="Riley R."/>
            <person name="Tritt A."/>
            <person name="Adam C."/>
            <person name="Daum C."/>
            <person name="Floudas D."/>
            <person name="Sun H."/>
            <person name="Yadav J.S."/>
            <person name="Pangilinan J."/>
            <person name="Larsson K.H."/>
            <person name="Matsuura K."/>
            <person name="Barry K."/>
            <person name="Labutti K."/>
            <person name="Kuo R."/>
            <person name="Ohm R.A."/>
            <person name="Bhattacharya S.S."/>
            <person name="Shirouzu T."/>
            <person name="Yoshinaga Y."/>
            <person name="Martin F.M."/>
            <person name="Grigoriev I.V."/>
            <person name="Hibbett D.S."/>
        </authorList>
    </citation>
    <scope>NUCLEOTIDE SEQUENCE [LARGE SCALE GENOMIC DNA]</scope>
    <source>
        <strain evidence="2 3">HHB12029</strain>
    </source>
</reference>
<dbReference type="GO" id="GO:0030010">
    <property type="term" value="P:establishment of cell polarity"/>
    <property type="evidence" value="ECO:0007669"/>
    <property type="project" value="TreeGrafter"/>
</dbReference>
<dbReference type="GO" id="GO:0030427">
    <property type="term" value="C:site of polarized growth"/>
    <property type="evidence" value="ECO:0007669"/>
    <property type="project" value="TreeGrafter"/>
</dbReference>
<dbReference type="InParanoid" id="A0A165P2Z6"/>
<dbReference type="STRING" id="1314781.A0A165P2Z6"/>
<evidence type="ECO:0000313" key="3">
    <source>
        <dbReference type="Proteomes" id="UP000077266"/>
    </source>
</evidence>
<dbReference type="EMBL" id="KV425893">
    <property type="protein sequence ID" value="KZW01569.1"/>
    <property type="molecule type" value="Genomic_DNA"/>
</dbReference>
<keyword evidence="1" id="KW-0472">Membrane</keyword>
<name>A0A165P2Z6_EXIGL</name>
<protein>
    <submittedName>
        <fullName evidence="2">Uncharacterized protein</fullName>
    </submittedName>
</protein>
<dbReference type="InterPro" id="IPR039295">
    <property type="entry name" value="MSB2"/>
</dbReference>
<dbReference type="OrthoDB" id="3366093at2759"/>
<evidence type="ECO:0000256" key="1">
    <source>
        <dbReference type="SAM" id="Phobius"/>
    </source>
</evidence>
<keyword evidence="1" id="KW-0812">Transmembrane</keyword>
<organism evidence="2 3">
    <name type="scientific">Exidia glandulosa HHB12029</name>
    <dbReference type="NCBI Taxonomy" id="1314781"/>
    <lineage>
        <taxon>Eukaryota</taxon>
        <taxon>Fungi</taxon>
        <taxon>Dikarya</taxon>
        <taxon>Basidiomycota</taxon>
        <taxon>Agaricomycotina</taxon>
        <taxon>Agaricomycetes</taxon>
        <taxon>Auriculariales</taxon>
        <taxon>Exidiaceae</taxon>
        <taxon>Exidia</taxon>
    </lineage>
</organism>
<sequence>MLALEAFIPQDWNRDPKSLLTLVEMYIPDEKVSELSAQLKAPNSRFYVNQGNQVELALVAEVDPSYPLTSGSSGAASGTGAGGNLDGLLGDSGSNAKDDSRKRAIIGVCAAIGGALALALAWWLYKYCQRSREMKHRRLSDGQMAYGAGYGAVAAGPVPPAMQERGRRDSFFFAADSLRGYEDGTARMYEDETYDHRSGSGHGHGGYVATGARSPQQGPIVPSHISAPILRENTLNW</sequence>
<dbReference type="GO" id="GO:0001402">
    <property type="term" value="P:signal transduction involved in filamentous growth"/>
    <property type="evidence" value="ECO:0007669"/>
    <property type="project" value="TreeGrafter"/>
</dbReference>
<keyword evidence="1" id="KW-1133">Transmembrane helix</keyword>
<dbReference type="GO" id="GO:0009986">
    <property type="term" value="C:cell surface"/>
    <property type="evidence" value="ECO:0007669"/>
    <property type="project" value="TreeGrafter"/>
</dbReference>
<dbReference type="GO" id="GO:0005034">
    <property type="term" value="F:osmosensor activity"/>
    <property type="evidence" value="ECO:0007669"/>
    <property type="project" value="InterPro"/>
</dbReference>
<proteinExistence type="predicted"/>
<accession>A0A165P2Z6</accession>
<dbReference type="GO" id="GO:0007232">
    <property type="term" value="P:osmosensory signaling pathway via Sho1 osmosensor"/>
    <property type="evidence" value="ECO:0007669"/>
    <property type="project" value="InterPro"/>
</dbReference>
<dbReference type="PANTHER" id="PTHR35778:SF1">
    <property type="entry name" value="SIGNALING MUCIN HKR1-RELATED"/>
    <property type="match status" value="1"/>
</dbReference>